<dbReference type="EMBL" id="JAEPRD010000104">
    <property type="protein sequence ID" value="KAG2198836.1"/>
    <property type="molecule type" value="Genomic_DNA"/>
</dbReference>
<keyword evidence="3" id="KW-0238">DNA-binding</keyword>
<dbReference type="PANTHER" id="PTHR23043:SF17">
    <property type="entry name" value="PROTEIN SIMILAR"/>
    <property type="match status" value="1"/>
</dbReference>
<dbReference type="Proteomes" id="UP000603453">
    <property type="component" value="Unassembled WGS sequence"/>
</dbReference>
<dbReference type="AlphaFoldDB" id="A0A8H7QU98"/>
<dbReference type="GO" id="GO:0005634">
    <property type="term" value="C:nucleus"/>
    <property type="evidence" value="ECO:0007669"/>
    <property type="project" value="UniProtKB-SubCell"/>
</dbReference>
<gene>
    <name evidence="7" type="ORF">INT47_000752</name>
</gene>
<dbReference type="PANTHER" id="PTHR23043">
    <property type="entry name" value="HYPOXIA-INDUCIBLE FACTOR 1 ALPHA"/>
    <property type="match status" value="1"/>
</dbReference>
<dbReference type="InterPro" id="IPR013655">
    <property type="entry name" value="PAS_fold_3"/>
</dbReference>
<evidence type="ECO:0000259" key="6">
    <source>
        <dbReference type="PROSITE" id="PS50112"/>
    </source>
</evidence>
<protein>
    <recommendedName>
        <fullName evidence="6">PAS domain-containing protein</fullName>
    </recommendedName>
</protein>
<evidence type="ECO:0000256" key="2">
    <source>
        <dbReference type="ARBA" id="ARBA00023015"/>
    </source>
</evidence>
<feature type="domain" description="PAS" evidence="6">
    <location>
        <begin position="1"/>
        <end position="64"/>
    </location>
</feature>
<reference evidence="7" key="1">
    <citation type="submission" date="2020-12" db="EMBL/GenBank/DDBJ databases">
        <title>Metabolic potential, ecology and presence of endohyphal bacteria is reflected in genomic diversity of Mucoromycotina.</title>
        <authorList>
            <person name="Muszewska A."/>
            <person name="Okrasinska A."/>
            <person name="Steczkiewicz K."/>
            <person name="Drgas O."/>
            <person name="Orlowska M."/>
            <person name="Perlinska-Lenart U."/>
            <person name="Aleksandrzak-Piekarczyk T."/>
            <person name="Szatraj K."/>
            <person name="Zielenkiewicz U."/>
            <person name="Pilsyk S."/>
            <person name="Malc E."/>
            <person name="Mieczkowski P."/>
            <person name="Kruszewska J.S."/>
            <person name="Biernat P."/>
            <person name="Pawlowska J."/>
        </authorList>
    </citation>
    <scope>NUCLEOTIDE SEQUENCE</scope>
    <source>
        <strain evidence="7">WA0000017839</strain>
    </source>
</reference>
<evidence type="ECO:0000256" key="5">
    <source>
        <dbReference type="ARBA" id="ARBA00023242"/>
    </source>
</evidence>
<dbReference type="PROSITE" id="PS50112">
    <property type="entry name" value="PAS"/>
    <property type="match status" value="1"/>
</dbReference>
<dbReference type="InterPro" id="IPR000014">
    <property type="entry name" value="PAS"/>
</dbReference>
<evidence type="ECO:0000313" key="8">
    <source>
        <dbReference type="Proteomes" id="UP000603453"/>
    </source>
</evidence>
<sequence length="266" mass="30465">MSNSWISIYDNSQEARLMYVSESITDLTGWEPEQVIGVGGYDFFHPTDHAALRKVHVSNVINEKMSSMVSYRFKCRNGSYVPIETIVHYCHDVLITCNFMYDPQSTDHKMRANTADHVYTCLSDGSLQLSGAWNDRADLLEDAMATNVWHFHNGNYSREKRFSLILNRYSDALNIVYASRLSQELVSLDIPNSIGMSFFDFVPERDVETLHAQIDLAKEHDMIVRIRFDWITDFERGLSEPLEAITSCTDDGLVMVLRPSSKVTLE</sequence>
<dbReference type="OrthoDB" id="411251at2759"/>
<dbReference type="Gene3D" id="3.30.450.20">
    <property type="entry name" value="PAS domain"/>
    <property type="match status" value="1"/>
</dbReference>
<keyword evidence="4" id="KW-0804">Transcription</keyword>
<evidence type="ECO:0000313" key="7">
    <source>
        <dbReference type="EMBL" id="KAG2198836.1"/>
    </source>
</evidence>
<comment type="caution">
    <text evidence="7">The sequence shown here is derived from an EMBL/GenBank/DDBJ whole genome shotgun (WGS) entry which is preliminary data.</text>
</comment>
<dbReference type="InterPro" id="IPR035965">
    <property type="entry name" value="PAS-like_dom_sf"/>
</dbReference>
<organism evidence="7 8">
    <name type="scientific">Mucor saturninus</name>
    <dbReference type="NCBI Taxonomy" id="64648"/>
    <lineage>
        <taxon>Eukaryota</taxon>
        <taxon>Fungi</taxon>
        <taxon>Fungi incertae sedis</taxon>
        <taxon>Mucoromycota</taxon>
        <taxon>Mucoromycotina</taxon>
        <taxon>Mucoromycetes</taxon>
        <taxon>Mucorales</taxon>
        <taxon>Mucorineae</taxon>
        <taxon>Mucoraceae</taxon>
        <taxon>Mucor</taxon>
    </lineage>
</organism>
<dbReference type="CDD" id="cd00130">
    <property type="entry name" value="PAS"/>
    <property type="match status" value="1"/>
</dbReference>
<comment type="subcellular location">
    <subcellularLocation>
        <location evidence="1">Nucleus</location>
    </subcellularLocation>
</comment>
<name>A0A8H7QU98_9FUNG</name>
<keyword evidence="8" id="KW-1185">Reference proteome</keyword>
<evidence type="ECO:0000256" key="3">
    <source>
        <dbReference type="ARBA" id="ARBA00023125"/>
    </source>
</evidence>
<dbReference type="GO" id="GO:0003677">
    <property type="term" value="F:DNA binding"/>
    <property type="evidence" value="ECO:0007669"/>
    <property type="project" value="UniProtKB-KW"/>
</dbReference>
<proteinExistence type="predicted"/>
<accession>A0A8H7QU98</accession>
<dbReference type="SUPFAM" id="SSF55785">
    <property type="entry name" value="PYP-like sensor domain (PAS domain)"/>
    <property type="match status" value="1"/>
</dbReference>
<dbReference type="NCBIfam" id="TIGR00229">
    <property type="entry name" value="sensory_box"/>
    <property type="match status" value="1"/>
</dbReference>
<evidence type="ECO:0000256" key="4">
    <source>
        <dbReference type="ARBA" id="ARBA00023163"/>
    </source>
</evidence>
<keyword evidence="2" id="KW-0805">Transcription regulation</keyword>
<evidence type="ECO:0000256" key="1">
    <source>
        <dbReference type="ARBA" id="ARBA00004123"/>
    </source>
</evidence>
<dbReference type="Pfam" id="PF08447">
    <property type="entry name" value="PAS_3"/>
    <property type="match status" value="1"/>
</dbReference>
<keyword evidence="5" id="KW-0539">Nucleus</keyword>